<evidence type="ECO:0000256" key="3">
    <source>
        <dbReference type="ARBA" id="ARBA00022989"/>
    </source>
</evidence>
<sequence length="263" mass="28951">MSVTTILIGAILLFLSLVSFIPQYHHILWRRDCSGISLSYVLFNLIAATEQCALGLHYIVDNVEVSDTIVGSTPTVGDWLNLWQLGVVWICHSALFILCLCYPPERPGPKRTVLAVYISFLLISLAPVVFESFLPAPGDSSEHDRRWFSATFSGVHTMFINPIVTVIGFASLFEQARETRSRPSLGALSIMGLAIQAVVFAVVALYWPLRMTIPQSSGICHHCGVASPGISWLVGQPSITLCLRLSKQCSCGLRGVREVKFKE</sequence>
<proteinExistence type="predicted"/>
<dbReference type="OrthoDB" id="5139341at2759"/>
<dbReference type="Gene3D" id="1.20.1280.290">
    <property type="match status" value="1"/>
</dbReference>
<evidence type="ECO:0000256" key="1">
    <source>
        <dbReference type="ARBA" id="ARBA00004141"/>
    </source>
</evidence>
<keyword evidence="4 5" id="KW-0472">Membrane</keyword>
<evidence type="ECO:0000256" key="5">
    <source>
        <dbReference type="SAM" id="Phobius"/>
    </source>
</evidence>
<dbReference type="Proteomes" id="UP000019373">
    <property type="component" value="Unassembled WGS sequence"/>
</dbReference>
<protein>
    <submittedName>
        <fullName evidence="6">Uncharacterized protein</fullName>
    </submittedName>
</protein>
<dbReference type="SMART" id="SM00679">
    <property type="entry name" value="CTNS"/>
    <property type="match status" value="1"/>
</dbReference>
<dbReference type="eggNOG" id="ENOG502SS1J">
    <property type="taxonomic scope" value="Eukaryota"/>
</dbReference>
<dbReference type="InterPro" id="IPR006603">
    <property type="entry name" value="PQ-loop_rpt"/>
</dbReference>
<gene>
    <name evidence="6" type="ORF">EPUS_03090</name>
</gene>
<keyword evidence="2 5" id="KW-0812">Transmembrane</keyword>
<feature type="transmembrane region" description="Helical" evidence="5">
    <location>
        <begin position="36"/>
        <end position="60"/>
    </location>
</feature>
<dbReference type="GeneID" id="19238138"/>
<feature type="transmembrane region" description="Helical" evidence="5">
    <location>
        <begin position="185"/>
        <end position="207"/>
    </location>
</feature>
<dbReference type="AlphaFoldDB" id="U1GLZ5"/>
<evidence type="ECO:0000313" key="7">
    <source>
        <dbReference type="Proteomes" id="UP000019373"/>
    </source>
</evidence>
<dbReference type="Pfam" id="PF04193">
    <property type="entry name" value="PQ-loop"/>
    <property type="match status" value="1"/>
</dbReference>
<feature type="transmembrane region" description="Helical" evidence="5">
    <location>
        <begin position="80"/>
        <end position="102"/>
    </location>
</feature>
<organism evidence="6 7">
    <name type="scientific">Endocarpon pusillum (strain Z07020 / HMAS-L-300199)</name>
    <name type="common">Lichen-forming fungus</name>
    <dbReference type="NCBI Taxonomy" id="1263415"/>
    <lineage>
        <taxon>Eukaryota</taxon>
        <taxon>Fungi</taxon>
        <taxon>Dikarya</taxon>
        <taxon>Ascomycota</taxon>
        <taxon>Pezizomycotina</taxon>
        <taxon>Eurotiomycetes</taxon>
        <taxon>Chaetothyriomycetidae</taxon>
        <taxon>Verrucariales</taxon>
        <taxon>Verrucariaceae</taxon>
        <taxon>Endocarpon</taxon>
    </lineage>
</organism>
<dbReference type="RefSeq" id="XP_007801031.1">
    <property type="nucleotide sequence ID" value="XM_007802840.1"/>
</dbReference>
<evidence type="ECO:0000256" key="2">
    <source>
        <dbReference type="ARBA" id="ARBA00022692"/>
    </source>
</evidence>
<dbReference type="OMA" id="GWATVNN"/>
<reference evidence="7" key="1">
    <citation type="journal article" date="2014" name="BMC Genomics">
        <title>Genome characteristics reveal the impact of lichenization on lichen-forming fungus Endocarpon pusillum Hedwig (Verrucariales, Ascomycota).</title>
        <authorList>
            <person name="Wang Y.-Y."/>
            <person name="Liu B."/>
            <person name="Zhang X.-Y."/>
            <person name="Zhou Q.-M."/>
            <person name="Zhang T."/>
            <person name="Li H."/>
            <person name="Yu Y.-F."/>
            <person name="Zhang X.-L."/>
            <person name="Hao X.-Y."/>
            <person name="Wang M."/>
            <person name="Wang L."/>
            <person name="Wei J.-C."/>
        </authorList>
    </citation>
    <scope>NUCLEOTIDE SEQUENCE [LARGE SCALE GENOMIC DNA]</scope>
    <source>
        <strain evidence="7">Z07020 / HMAS-L-300199</strain>
    </source>
</reference>
<keyword evidence="7" id="KW-1185">Reference proteome</keyword>
<name>U1GLZ5_ENDPU</name>
<accession>U1GLZ5</accession>
<evidence type="ECO:0000256" key="4">
    <source>
        <dbReference type="ARBA" id="ARBA00023136"/>
    </source>
</evidence>
<dbReference type="HOGENOM" id="CLU_1057797_0_0_1"/>
<feature type="transmembrane region" description="Helical" evidence="5">
    <location>
        <begin position="154"/>
        <end position="173"/>
    </location>
</feature>
<dbReference type="EMBL" id="KE720961">
    <property type="protein sequence ID" value="ERF73258.1"/>
    <property type="molecule type" value="Genomic_DNA"/>
</dbReference>
<keyword evidence="3 5" id="KW-1133">Transmembrane helix</keyword>
<feature type="transmembrane region" description="Helical" evidence="5">
    <location>
        <begin position="114"/>
        <end position="134"/>
    </location>
</feature>
<evidence type="ECO:0000313" key="6">
    <source>
        <dbReference type="EMBL" id="ERF73258.1"/>
    </source>
</evidence>
<dbReference type="GO" id="GO:0016020">
    <property type="term" value="C:membrane"/>
    <property type="evidence" value="ECO:0007669"/>
    <property type="project" value="UniProtKB-SubCell"/>
</dbReference>
<feature type="transmembrane region" description="Helical" evidence="5">
    <location>
        <begin position="6"/>
        <end position="24"/>
    </location>
</feature>
<comment type="subcellular location">
    <subcellularLocation>
        <location evidence="1">Membrane</location>
        <topology evidence="1">Multi-pass membrane protein</topology>
    </subcellularLocation>
</comment>